<protein>
    <submittedName>
        <fullName evidence="1">Uncharacterized protein</fullName>
    </submittedName>
</protein>
<gene>
    <name evidence="1" type="ORF">FSP39_021593</name>
</gene>
<evidence type="ECO:0000313" key="2">
    <source>
        <dbReference type="Proteomes" id="UP001186944"/>
    </source>
</evidence>
<keyword evidence="2" id="KW-1185">Reference proteome</keyword>
<proteinExistence type="predicted"/>
<evidence type="ECO:0000313" key="1">
    <source>
        <dbReference type="EMBL" id="KAK3098650.1"/>
    </source>
</evidence>
<sequence>MVWLALCFTKLQKINLSGCKLITEDGLGSLLKGCTELNTIDLTGTNVAILPRGLASLDVECGGCPILSPNLDEIKKSGLRMLESREHFNHRVT</sequence>
<dbReference type="AlphaFoldDB" id="A0AA88YB81"/>
<name>A0AA88YB81_PINIB</name>
<dbReference type="EMBL" id="VSWD01000007">
    <property type="protein sequence ID" value="KAK3098650.1"/>
    <property type="molecule type" value="Genomic_DNA"/>
</dbReference>
<comment type="caution">
    <text evidence="1">The sequence shown here is derived from an EMBL/GenBank/DDBJ whole genome shotgun (WGS) entry which is preliminary data.</text>
</comment>
<dbReference type="Gene3D" id="3.80.10.10">
    <property type="entry name" value="Ribonuclease Inhibitor"/>
    <property type="match status" value="1"/>
</dbReference>
<reference evidence="1" key="1">
    <citation type="submission" date="2019-08" db="EMBL/GenBank/DDBJ databases">
        <title>The improved chromosome-level genome for the pearl oyster Pinctada fucata martensii using PacBio sequencing and Hi-C.</title>
        <authorList>
            <person name="Zheng Z."/>
        </authorList>
    </citation>
    <scope>NUCLEOTIDE SEQUENCE</scope>
    <source>
        <strain evidence="1">ZZ-2019</strain>
        <tissue evidence="1">Adductor muscle</tissue>
    </source>
</reference>
<dbReference type="InterPro" id="IPR032675">
    <property type="entry name" value="LRR_dom_sf"/>
</dbReference>
<organism evidence="1 2">
    <name type="scientific">Pinctada imbricata</name>
    <name type="common">Atlantic pearl-oyster</name>
    <name type="synonym">Pinctada martensii</name>
    <dbReference type="NCBI Taxonomy" id="66713"/>
    <lineage>
        <taxon>Eukaryota</taxon>
        <taxon>Metazoa</taxon>
        <taxon>Spiralia</taxon>
        <taxon>Lophotrochozoa</taxon>
        <taxon>Mollusca</taxon>
        <taxon>Bivalvia</taxon>
        <taxon>Autobranchia</taxon>
        <taxon>Pteriomorphia</taxon>
        <taxon>Pterioida</taxon>
        <taxon>Pterioidea</taxon>
        <taxon>Pteriidae</taxon>
        <taxon>Pinctada</taxon>
    </lineage>
</organism>
<dbReference type="Proteomes" id="UP001186944">
    <property type="component" value="Unassembled WGS sequence"/>
</dbReference>
<accession>A0AA88YB81</accession>
<dbReference type="SUPFAM" id="SSF52047">
    <property type="entry name" value="RNI-like"/>
    <property type="match status" value="1"/>
</dbReference>